<name>A0A0G2Y0V3_MIMIV</name>
<accession>A0A0G2Y0V3</accession>
<evidence type="ECO:0000256" key="1">
    <source>
        <dbReference type="SAM" id="Phobius"/>
    </source>
</evidence>
<reference evidence="2 3" key="1">
    <citation type="submission" date="2014-10" db="EMBL/GenBank/DDBJ databases">
        <title>Pan-genome analysis of Brazilian lineage A amoebal mimiviruses.</title>
        <authorList>
            <person name="Assis F.L."/>
            <person name="Abrahao J.S."/>
            <person name="Kroon E.G."/>
            <person name="Dornas F.P."/>
            <person name="Andrade K.R."/>
            <person name="Borato P.V.M."/>
            <person name="Pilotto M.R."/>
            <person name="Benamar S."/>
            <person name="LaScola B."/>
            <person name="Colson P."/>
        </authorList>
    </citation>
    <scope>NUCLEOTIDE SEQUENCE [LARGE SCALE GENOMIC DNA]</scope>
    <source>
        <strain evidence="2 3">Oyster</strain>
    </source>
</reference>
<keyword evidence="1" id="KW-0812">Transmembrane</keyword>
<evidence type="ECO:0000313" key="2">
    <source>
        <dbReference type="EMBL" id="AKI79295.1"/>
    </source>
</evidence>
<feature type="transmembrane region" description="Helical" evidence="1">
    <location>
        <begin position="136"/>
        <end position="152"/>
    </location>
</feature>
<proteinExistence type="predicted"/>
<dbReference type="EMBL" id="KM982401">
    <property type="protein sequence ID" value="AKI79295.1"/>
    <property type="molecule type" value="Genomic_DNA"/>
</dbReference>
<sequence>MILTCLNSMNKPLYQYIDIKTYISSNISYRIMLFDFTFRLFVEMIIGTMMNLSNVIGYFIDNWYVFISSTYLLAFMVLIGDYFFPKKTRSQLYRIYNTFYRLTLVVIRLNFIQLVFTSLTENKILFYGDLIETSTQLFFFELLNIVPILSIGKQITTKRLIYTLCSVSILADLIMYQNPLTVTFIFVNHVADMLRDVCYLFSTGKNLIKLVYLIKYMYMNIILINNLLTTYFVYLVTPTIISLFCLYDLVLY</sequence>
<protein>
    <submittedName>
        <fullName evidence="2">Uncharacterized protein</fullName>
    </submittedName>
</protein>
<evidence type="ECO:0000313" key="3">
    <source>
        <dbReference type="Proteomes" id="UP000241474"/>
    </source>
</evidence>
<keyword evidence="1" id="KW-0472">Membrane</keyword>
<dbReference type="Proteomes" id="UP000241474">
    <property type="component" value="Segment"/>
</dbReference>
<feature type="transmembrane region" description="Helical" evidence="1">
    <location>
        <begin position="40"/>
        <end position="60"/>
    </location>
</feature>
<organismHost>
    <name type="scientific">Acanthamoeba polyphaga</name>
    <name type="common">Amoeba</name>
    <dbReference type="NCBI Taxonomy" id="5757"/>
</organismHost>
<feature type="transmembrane region" description="Helical" evidence="1">
    <location>
        <begin position="96"/>
        <end position="116"/>
    </location>
</feature>
<keyword evidence="1" id="KW-1133">Transmembrane helix</keyword>
<feature type="transmembrane region" description="Helical" evidence="1">
    <location>
        <begin position="66"/>
        <end position="84"/>
    </location>
</feature>
<organism evidence="2 3">
    <name type="scientific">Acanthamoeba polyphaga mimivirus</name>
    <name type="common">APMV</name>
    <dbReference type="NCBI Taxonomy" id="212035"/>
    <lineage>
        <taxon>Viruses</taxon>
        <taxon>Varidnaviria</taxon>
        <taxon>Bamfordvirae</taxon>
        <taxon>Nucleocytoviricota</taxon>
        <taxon>Megaviricetes</taxon>
        <taxon>Imitervirales</taxon>
        <taxon>Mimiviridae</taxon>
        <taxon>Megamimivirinae</taxon>
        <taxon>Mimivirus</taxon>
        <taxon>Mimivirus bradfordmassiliense</taxon>
    </lineage>
</organism>
<feature type="transmembrane region" description="Helical" evidence="1">
    <location>
        <begin position="231"/>
        <end position="250"/>
    </location>
</feature>